<reference evidence="2 3" key="1">
    <citation type="submission" date="2014-09" db="EMBL/GenBank/DDBJ databases">
        <title>Vibrio maritimus JCM 19235. (C45) whole genome shotgun sequence.</title>
        <authorList>
            <person name="Sawabe T."/>
            <person name="Meirelles P."/>
            <person name="Nakanishi M."/>
            <person name="Sayaka M."/>
            <person name="Hattori M."/>
            <person name="Ohkuma M."/>
        </authorList>
    </citation>
    <scope>NUCLEOTIDE SEQUENCE [LARGE SCALE GENOMIC DNA]</scope>
    <source>
        <strain evidence="3">JCM19235</strain>
    </source>
</reference>
<feature type="chain" id="PRO_5001864660" evidence="1">
    <location>
        <begin position="22"/>
        <end position="56"/>
    </location>
</feature>
<keyword evidence="1" id="KW-0732">Signal</keyword>
<sequence>MFHKTITTAILAIAAGSGAYAYYTHNVQNPWTRDGQVRAHIVQVTPRVTGRLLPSM</sequence>
<feature type="signal peptide" evidence="1">
    <location>
        <begin position="1"/>
        <end position="21"/>
    </location>
</feature>
<comment type="caution">
    <text evidence="2">The sequence shown here is derived from an EMBL/GenBank/DDBJ whole genome shotgun (WGS) entry which is preliminary data.</text>
</comment>
<proteinExistence type="predicted"/>
<reference evidence="2 3" key="2">
    <citation type="submission" date="2014-09" db="EMBL/GenBank/DDBJ databases">
        <authorList>
            <consortium name="NBRP consortium"/>
            <person name="Sawabe T."/>
            <person name="Meirelles P."/>
            <person name="Nakanishi M."/>
            <person name="Sayaka M."/>
            <person name="Hattori M."/>
            <person name="Ohkuma M."/>
        </authorList>
    </citation>
    <scope>NUCLEOTIDE SEQUENCE [LARGE SCALE GENOMIC DNA]</scope>
    <source>
        <strain evidence="3">JCM19235</strain>
    </source>
</reference>
<protein>
    <submittedName>
        <fullName evidence="2">Membrane fusion component of tripartite multidrug resistance system</fullName>
    </submittedName>
</protein>
<dbReference type="AlphaFoldDB" id="A0A090S3S6"/>
<name>A0A090S3S6_9VIBR</name>
<dbReference type="EMBL" id="BBMR01000007">
    <property type="protein sequence ID" value="GAL21159.1"/>
    <property type="molecule type" value="Genomic_DNA"/>
</dbReference>
<accession>A0A090S3S6</accession>
<keyword evidence="3" id="KW-1185">Reference proteome</keyword>
<dbReference type="Proteomes" id="UP000029228">
    <property type="component" value="Unassembled WGS sequence"/>
</dbReference>
<gene>
    <name evidence="2" type="ORF">JCM19235_434</name>
</gene>
<organism evidence="2 3">
    <name type="scientific">Vibrio maritimus</name>
    <dbReference type="NCBI Taxonomy" id="990268"/>
    <lineage>
        <taxon>Bacteria</taxon>
        <taxon>Pseudomonadati</taxon>
        <taxon>Pseudomonadota</taxon>
        <taxon>Gammaproteobacteria</taxon>
        <taxon>Vibrionales</taxon>
        <taxon>Vibrionaceae</taxon>
        <taxon>Vibrio</taxon>
    </lineage>
</organism>
<evidence type="ECO:0000256" key="1">
    <source>
        <dbReference type="SAM" id="SignalP"/>
    </source>
</evidence>
<dbReference type="STRING" id="990268.JCM19235_434"/>
<evidence type="ECO:0000313" key="2">
    <source>
        <dbReference type="EMBL" id="GAL21159.1"/>
    </source>
</evidence>
<evidence type="ECO:0000313" key="3">
    <source>
        <dbReference type="Proteomes" id="UP000029228"/>
    </source>
</evidence>